<proteinExistence type="predicted"/>
<dbReference type="GO" id="GO:0016998">
    <property type="term" value="P:cell wall macromolecule catabolic process"/>
    <property type="evidence" value="ECO:0007669"/>
    <property type="project" value="InterPro"/>
</dbReference>
<evidence type="ECO:0000313" key="2">
    <source>
        <dbReference type="EMBL" id="VAW60436.1"/>
    </source>
</evidence>
<dbReference type="InterPro" id="IPR023346">
    <property type="entry name" value="Lysozyme-like_dom_sf"/>
</dbReference>
<dbReference type="Gene3D" id="1.10.530.10">
    <property type="match status" value="1"/>
</dbReference>
<dbReference type="SUPFAM" id="SSF53955">
    <property type="entry name" value="Lysozyme-like"/>
    <property type="match status" value="1"/>
</dbReference>
<dbReference type="GO" id="GO:0004568">
    <property type="term" value="F:chitinase activity"/>
    <property type="evidence" value="ECO:0007669"/>
    <property type="project" value="InterPro"/>
</dbReference>
<organism evidence="2">
    <name type="scientific">hydrothermal vent metagenome</name>
    <dbReference type="NCBI Taxonomy" id="652676"/>
    <lineage>
        <taxon>unclassified sequences</taxon>
        <taxon>metagenomes</taxon>
        <taxon>ecological metagenomes</taxon>
    </lineage>
</organism>
<feature type="domain" description="Glycoside hydrolase family 19 catalytic" evidence="1">
    <location>
        <begin position="69"/>
        <end position="222"/>
    </location>
</feature>
<reference evidence="2" key="1">
    <citation type="submission" date="2018-06" db="EMBL/GenBank/DDBJ databases">
        <authorList>
            <person name="Zhirakovskaya E."/>
        </authorList>
    </citation>
    <scope>NUCLEOTIDE SEQUENCE</scope>
</reference>
<evidence type="ECO:0000259" key="1">
    <source>
        <dbReference type="Pfam" id="PF00182"/>
    </source>
</evidence>
<name>A0A3B0XW60_9ZZZZ</name>
<dbReference type="AlphaFoldDB" id="A0A3B0XW60"/>
<dbReference type="GO" id="GO:0006032">
    <property type="term" value="P:chitin catabolic process"/>
    <property type="evidence" value="ECO:0007669"/>
    <property type="project" value="InterPro"/>
</dbReference>
<gene>
    <name evidence="2" type="ORF">MNBD_GAMMA11-3406</name>
</gene>
<dbReference type="EMBL" id="UOFG01000124">
    <property type="protein sequence ID" value="VAW60436.1"/>
    <property type="molecule type" value="Genomic_DNA"/>
</dbReference>
<protein>
    <recommendedName>
        <fullName evidence="1">Glycoside hydrolase family 19 catalytic domain-containing protein</fullName>
    </recommendedName>
</protein>
<sequence>MLKISGVKLNKASKIKVIFGDKAVQHTNILLNVNKVNLKTYIRNHLYIQLVNNELESFLTLVFNDCTITNIYWAAYYIATVYHETGATFIPVIETGKGSGISYGKAVNVTDKYGYRGVKGKVYKNIFYGRGYVQITHDVSYKYISEKLGLRKDELYINPDKALEVNLAYKILTYWMQNNIPQIKGKWRTIQENIMMQGKPDYVRARRIVNGTDEAEKNSDYAIVTEALIRLSAIK</sequence>
<accession>A0A3B0XW60</accession>
<dbReference type="InterPro" id="IPR000726">
    <property type="entry name" value="Glyco_hydro_19_cat"/>
</dbReference>
<dbReference type="Pfam" id="PF00182">
    <property type="entry name" value="Glyco_hydro_19"/>
    <property type="match status" value="1"/>
</dbReference>